<organism evidence="3 4">
    <name type="scientific">Trypanosoma conorhini</name>
    <dbReference type="NCBI Taxonomy" id="83891"/>
    <lineage>
        <taxon>Eukaryota</taxon>
        <taxon>Discoba</taxon>
        <taxon>Euglenozoa</taxon>
        <taxon>Kinetoplastea</taxon>
        <taxon>Metakinetoplastina</taxon>
        <taxon>Trypanosomatida</taxon>
        <taxon>Trypanosomatidae</taxon>
        <taxon>Trypanosoma</taxon>
    </lineage>
</organism>
<evidence type="ECO:0000313" key="4">
    <source>
        <dbReference type="Proteomes" id="UP000284403"/>
    </source>
</evidence>
<comment type="caution">
    <text evidence="3">The sequence shown here is derived from an EMBL/GenBank/DDBJ whole genome shotgun (WGS) entry which is preliminary data.</text>
</comment>
<keyword evidence="2" id="KW-0472">Membrane</keyword>
<dbReference type="GO" id="GO:0016301">
    <property type="term" value="F:kinase activity"/>
    <property type="evidence" value="ECO:0007669"/>
    <property type="project" value="UniProtKB-KW"/>
</dbReference>
<sequence length="276" mass="29325">MELVRSVVGHMSSWALGRASAPASIGQGMKFTFPSTDVCVHGRWYEANKTCVCDAGWITGMQQDALAPVFLWCNSTDPFVRYPPEKNLPGRVLTALGGKLPPWAFAVIVVLVPVIVIILGCVCCCCCYCRHRRPKPDAGAQPTLQQQQGMVNAPVQYPQVAIGSGSAAPVNVIPSPTYTDATAYVPVVSTYHSTSTGLGPAYFYCDPSAAQFMRPTEPQPATGNGCPSMDQRAPMIDETGSSGTGGTDRSPFASTNSLCPMEETSQGPTVLPARTE</sequence>
<dbReference type="GeneID" id="40318239"/>
<accession>A0A3R7LNX8</accession>
<dbReference type="AlphaFoldDB" id="A0A3R7LNX8"/>
<evidence type="ECO:0000256" key="1">
    <source>
        <dbReference type="SAM" id="MobiDB-lite"/>
    </source>
</evidence>
<keyword evidence="3" id="KW-0418">Kinase</keyword>
<keyword evidence="3" id="KW-0808">Transferase</keyword>
<feature type="compositionally biased region" description="Polar residues" evidence="1">
    <location>
        <begin position="252"/>
        <end position="268"/>
    </location>
</feature>
<dbReference type="RefSeq" id="XP_029228345.1">
    <property type="nucleotide sequence ID" value="XM_029371538.1"/>
</dbReference>
<dbReference type="EMBL" id="MKKU01000244">
    <property type="protein sequence ID" value="RNF18021.1"/>
    <property type="molecule type" value="Genomic_DNA"/>
</dbReference>
<dbReference type="OrthoDB" id="243428at2759"/>
<feature type="transmembrane region" description="Helical" evidence="2">
    <location>
        <begin position="103"/>
        <end position="129"/>
    </location>
</feature>
<keyword evidence="4" id="KW-1185">Reference proteome</keyword>
<keyword evidence="2" id="KW-1133">Transmembrane helix</keyword>
<keyword evidence="2" id="KW-0812">Transmembrane</keyword>
<proteinExistence type="predicted"/>
<evidence type="ECO:0000313" key="3">
    <source>
        <dbReference type="EMBL" id="RNF18021.1"/>
    </source>
</evidence>
<protein>
    <submittedName>
        <fullName evidence="3">Adenylate kinase</fullName>
    </submittedName>
</protein>
<name>A0A3R7LNX8_9TRYP</name>
<evidence type="ECO:0000256" key="2">
    <source>
        <dbReference type="SAM" id="Phobius"/>
    </source>
</evidence>
<gene>
    <name evidence="3" type="ORF">Tco025E_04628</name>
</gene>
<reference evidence="3 4" key="1">
    <citation type="journal article" date="2018" name="BMC Genomics">
        <title>Genomic comparison of Trypanosoma conorhini and Trypanosoma rangeli to Trypanosoma cruzi strains of high and low virulence.</title>
        <authorList>
            <person name="Bradwell K.R."/>
            <person name="Koparde V.N."/>
            <person name="Matveyev A.V."/>
            <person name="Serrano M.G."/>
            <person name="Alves J.M."/>
            <person name="Parikh H."/>
            <person name="Huang B."/>
            <person name="Lee V."/>
            <person name="Espinosa-Alvarez O."/>
            <person name="Ortiz P.A."/>
            <person name="Costa-Martins A.G."/>
            <person name="Teixeira M.M."/>
            <person name="Buck G.A."/>
        </authorList>
    </citation>
    <scope>NUCLEOTIDE SEQUENCE [LARGE SCALE GENOMIC DNA]</scope>
    <source>
        <strain evidence="3 4">025E</strain>
    </source>
</reference>
<dbReference type="Proteomes" id="UP000284403">
    <property type="component" value="Unassembled WGS sequence"/>
</dbReference>
<feature type="region of interest" description="Disordered" evidence="1">
    <location>
        <begin position="216"/>
        <end position="276"/>
    </location>
</feature>